<keyword evidence="1" id="KW-0378">Hydrolase</keyword>
<comment type="caution">
    <text evidence="3">The sequence shown here is derived from an EMBL/GenBank/DDBJ whole genome shotgun (WGS) entry which is preliminary data.</text>
</comment>
<dbReference type="Pfam" id="PF07859">
    <property type="entry name" value="Abhydrolase_3"/>
    <property type="match status" value="1"/>
</dbReference>
<keyword evidence="4" id="KW-1185">Reference proteome</keyword>
<dbReference type="InterPro" id="IPR050300">
    <property type="entry name" value="GDXG_lipolytic_enzyme"/>
</dbReference>
<sequence>MTNWAYDMDPDWSAAAEPIFASDVAKGLIHNPPVHDVASRRQNADKMYSLLFPPAPPAVPVSTQRYEITSFDGATIGVLAFWPQTTQTTTRTTRLPAIVYAHGGGMISLDATTVQNQTARLAADSGVPFFSVDYRLAPESPHPAPTEDMYHALVWLQTAAKGGQVFDIGTDTVTIDPTRIAVAGESAGGGIAAGVALMARDRHLDPPLAKQILWYPMLDHRTVQPSQVDARLLSHLTWSLADNVTGWSALLRRDVSDVLSSTAADIDSIPGLLYASPARAASLHGLPPTYLDVGFLDLFHDEIVAYGHRFAKENSAQPLELHIFPGLPHGFDGLARDKGAVKRALDVRMGAIHALRD</sequence>
<dbReference type="PANTHER" id="PTHR48081">
    <property type="entry name" value="AB HYDROLASE SUPERFAMILY PROTEIN C4A8.06C"/>
    <property type="match status" value="1"/>
</dbReference>
<dbReference type="InterPro" id="IPR013094">
    <property type="entry name" value="AB_hydrolase_3"/>
</dbReference>
<dbReference type="EMBL" id="JAWCUI010000144">
    <property type="protein sequence ID" value="KAL1887137.1"/>
    <property type="molecule type" value="Genomic_DNA"/>
</dbReference>
<evidence type="ECO:0000256" key="1">
    <source>
        <dbReference type="ARBA" id="ARBA00022801"/>
    </source>
</evidence>
<name>A0ABR3YH12_9PEZI</name>
<protein>
    <recommendedName>
        <fullName evidence="2">Alpha/beta hydrolase fold-3 domain-containing protein</fullName>
    </recommendedName>
</protein>
<dbReference type="PANTHER" id="PTHR48081:SF8">
    <property type="entry name" value="ALPHA_BETA HYDROLASE FOLD-3 DOMAIN-CONTAINING PROTEIN-RELATED"/>
    <property type="match status" value="1"/>
</dbReference>
<dbReference type="SUPFAM" id="SSF53474">
    <property type="entry name" value="alpha/beta-Hydrolases"/>
    <property type="match status" value="1"/>
</dbReference>
<evidence type="ECO:0000259" key="2">
    <source>
        <dbReference type="Pfam" id="PF07859"/>
    </source>
</evidence>
<evidence type="ECO:0000313" key="4">
    <source>
        <dbReference type="Proteomes" id="UP001583186"/>
    </source>
</evidence>
<dbReference type="InterPro" id="IPR029058">
    <property type="entry name" value="AB_hydrolase_fold"/>
</dbReference>
<gene>
    <name evidence="3" type="ORF">Sste5346_010426</name>
</gene>
<proteinExistence type="predicted"/>
<dbReference type="Proteomes" id="UP001583186">
    <property type="component" value="Unassembled WGS sequence"/>
</dbReference>
<organism evidence="3 4">
    <name type="scientific">Sporothrix stenoceras</name>
    <dbReference type="NCBI Taxonomy" id="5173"/>
    <lineage>
        <taxon>Eukaryota</taxon>
        <taxon>Fungi</taxon>
        <taxon>Dikarya</taxon>
        <taxon>Ascomycota</taxon>
        <taxon>Pezizomycotina</taxon>
        <taxon>Sordariomycetes</taxon>
        <taxon>Sordariomycetidae</taxon>
        <taxon>Ophiostomatales</taxon>
        <taxon>Ophiostomataceae</taxon>
        <taxon>Sporothrix</taxon>
    </lineage>
</organism>
<feature type="domain" description="Alpha/beta hydrolase fold-3" evidence="2">
    <location>
        <begin position="98"/>
        <end position="331"/>
    </location>
</feature>
<accession>A0ABR3YH12</accession>
<dbReference type="Gene3D" id="3.40.50.1820">
    <property type="entry name" value="alpha/beta hydrolase"/>
    <property type="match status" value="1"/>
</dbReference>
<evidence type="ECO:0000313" key="3">
    <source>
        <dbReference type="EMBL" id="KAL1887137.1"/>
    </source>
</evidence>
<reference evidence="3 4" key="1">
    <citation type="journal article" date="2024" name="IMA Fungus">
        <title>IMA Genome - F19 : A genome assembly and annotation guide to empower mycologists, including annotated draft genome sequences of Ceratocystis pirilliformis, Diaporthe australafricana, Fusarium ophioides, Paecilomyces lecythidis, and Sporothrix stenoceras.</title>
        <authorList>
            <person name="Aylward J."/>
            <person name="Wilson A.M."/>
            <person name="Visagie C.M."/>
            <person name="Spraker J."/>
            <person name="Barnes I."/>
            <person name="Buitendag C."/>
            <person name="Ceriani C."/>
            <person name="Del Mar Angel L."/>
            <person name="du Plessis D."/>
            <person name="Fuchs T."/>
            <person name="Gasser K."/>
            <person name="Kramer D."/>
            <person name="Li W."/>
            <person name="Munsamy K."/>
            <person name="Piso A."/>
            <person name="Price J.L."/>
            <person name="Sonnekus B."/>
            <person name="Thomas C."/>
            <person name="van der Nest A."/>
            <person name="van Dijk A."/>
            <person name="van Heerden A."/>
            <person name="van Vuuren N."/>
            <person name="Yilmaz N."/>
            <person name="Duong T.A."/>
            <person name="van der Merwe N.A."/>
            <person name="Wingfield M.J."/>
            <person name="Wingfield B.D."/>
        </authorList>
    </citation>
    <scope>NUCLEOTIDE SEQUENCE [LARGE SCALE GENOMIC DNA]</scope>
    <source>
        <strain evidence="3 4">CMW 5346</strain>
    </source>
</reference>